<dbReference type="RefSeq" id="WP_212326053.1">
    <property type="nucleotide sequence ID" value="NZ_AP024463.1"/>
</dbReference>
<reference evidence="6 7" key="1">
    <citation type="submission" date="2021-03" db="EMBL/GenBank/DDBJ databases">
        <title>Human Oral Microbial Genomes.</title>
        <authorList>
            <person name="Johnston C.D."/>
            <person name="Chen T."/>
            <person name="Dewhirst F.E."/>
        </authorList>
    </citation>
    <scope>NUCLEOTIDE SEQUENCE [LARGE SCALE GENOMIC DNA]</scope>
    <source>
        <strain evidence="6 7">DSMZ 100122</strain>
    </source>
</reference>
<evidence type="ECO:0000256" key="4">
    <source>
        <dbReference type="PIRNR" id="PIRNR000124"/>
    </source>
</evidence>
<dbReference type="InterPro" id="IPR001732">
    <property type="entry name" value="UDP-Glc/GDP-Man_DH_N"/>
</dbReference>
<evidence type="ECO:0000259" key="5">
    <source>
        <dbReference type="SMART" id="SM00984"/>
    </source>
</evidence>
<evidence type="ECO:0000256" key="1">
    <source>
        <dbReference type="ARBA" id="ARBA00006601"/>
    </source>
</evidence>
<dbReference type="Gene3D" id="3.40.50.720">
    <property type="entry name" value="NAD(P)-binding Rossmann-like Domain"/>
    <property type="match status" value="2"/>
</dbReference>
<evidence type="ECO:0000256" key="2">
    <source>
        <dbReference type="ARBA" id="ARBA00023002"/>
    </source>
</evidence>
<keyword evidence="2" id="KW-0560">Oxidoreductase</keyword>
<dbReference type="PANTHER" id="PTHR43750:SF3">
    <property type="entry name" value="UDP-GLUCOSE 6-DEHYDROGENASE TUAD"/>
    <property type="match status" value="1"/>
</dbReference>
<dbReference type="SUPFAM" id="SSF52413">
    <property type="entry name" value="UDP-glucose/GDP-mannose dehydrogenase C-terminal domain"/>
    <property type="match status" value="1"/>
</dbReference>
<dbReference type="PIRSF" id="PIRSF000124">
    <property type="entry name" value="UDPglc_GDPman_dh"/>
    <property type="match status" value="1"/>
</dbReference>
<dbReference type="Proteomes" id="UP000678513">
    <property type="component" value="Chromosome"/>
</dbReference>
<dbReference type="InterPro" id="IPR036291">
    <property type="entry name" value="NAD(P)-bd_dom_sf"/>
</dbReference>
<name>A0ABX7Y7A0_9ACTN</name>
<proteinExistence type="inferred from homology"/>
<dbReference type="InterPro" id="IPR014027">
    <property type="entry name" value="UDP-Glc/GDP-Man_DH_C"/>
</dbReference>
<protein>
    <recommendedName>
        <fullName evidence="5">UDP-glucose/GDP-mannose dehydrogenase C-terminal domain-containing protein</fullName>
    </recommendedName>
</protein>
<dbReference type="InterPro" id="IPR008927">
    <property type="entry name" value="6-PGluconate_DH-like_C_sf"/>
</dbReference>
<accession>A0ABX7Y7A0</accession>
<dbReference type="SMART" id="SM00984">
    <property type="entry name" value="UDPG_MGDP_dh_C"/>
    <property type="match status" value="1"/>
</dbReference>
<evidence type="ECO:0000313" key="7">
    <source>
        <dbReference type="Proteomes" id="UP000678513"/>
    </source>
</evidence>
<evidence type="ECO:0000313" key="6">
    <source>
        <dbReference type="EMBL" id="QUC09084.1"/>
    </source>
</evidence>
<keyword evidence="7" id="KW-1185">Reference proteome</keyword>
<evidence type="ECO:0000256" key="3">
    <source>
        <dbReference type="ARBA" id="ARBA00023027"/>
    </source>
</evidence>
<gene>
    <name evidence="6" type="ORF">J5A65_05000</name>
</gene>
<dbReference type="Pfam" id="PF03720">
    <property type="entry name" value="UDPG_MGDP_dh_C"/>
    <property type="match status" value="1"/>
</dbReference>
<comment type="similarity">
    <text evidence="1 4">Belongs to the UDP-glucose/GDP-mannose dehydrogenase family.</text>
</comment>
<dbReference type="Pfam" id="PF03721">
    <property type="entry name" value="UDPG_MGDP_dh_N"/>
    <property type="match status" value="1"/>
</dbReference>
<sequence>MGEVVVVGDWHLASVTSAGLLNLGYSVRGWDRDRDAREVLETLGGTAGEPGVADVLATAAADGRYVVLADEVDLDQALGGAGLVVVAYDSRTTVDGEIDDSRSEDAVRALLERGVSGPAIMLCSQVRAGTCERLLRSSGLPADSQALVHVPENLRLGSALEDFLHPERLVVGCDAPELPPAVAELVARWKARDIRRVRLVEAELVKHGTNVFLSMCIVFANDLGWIARELGADPVAVTEAVRADSRVSPKAPLRPGQAYAGATLQRDVRALWEVGELFGRDTLFAAVSRSNASHALAPVALLDRILDGLYQRRVCLLGLTYKPGIATLRDSPALRLAKELTAFGCTVTAHDPHAEQIALDAVDRHCTVSSAAAEADCVVLVTAHEEYRSLDLGSLPVRRPNLLNLCAAASNLRGHDGWQLHDMWGK</sequence>
<dbReference type="PIRSF" id="PIRSF500136">
    <property type="entry name" value="UDP_ManNAc_DH"/>
    <property type="match status" value="1"/>
</dbReference>
<keyword evidence="3" id="KW-0520">NAD</keyword>
<dbReference type="InterPro" id="IPR014026">
    <property type="entry name" value="UDP-Glc/GDP-Man_DH_dimer"/>
</dbReference>
<dbReference type="InterPro" id="IPR036220">
    <property type="entry name" value="UDP-Glc/GDP-Man_DH_C_sf"/>
</dbReference>
<organism evidence="6 7">
    <name type="scientific">Arachnia rubra</name>
    <dbReference type="NCBI Taxonomy" id="1547448"/>
    <lineage>
        <taxon>Bacteria</taxon>
        <taxon>Bacillati</taxon>
        <taxon>Actinomycetota</taxon>
        <taxon>Actinomycetes</taxon>
        <taxon>Propionibacteriales</taxon>
        <taxon>Propionibacteriaceae</taxon>
        <taxon>Arachnia</taxon>
    </lineage>
</organism>
<dbReference type="SUPFAM" id="SSF48179">
    <property type="entry name" value="6-phosphogluconate dehydrogenase C-terminal domain-like"/>
    <property type="match status" value="1"/>
</dbReference>
<dbReference type="PANTHER" id="PTHR43750">
    <property type="entry name" value="UDP-GLUCOSE 6-DEHYDROGENASE TUAD"/>
    <property type="match status" value="1"/>
</dbReference>
<dbReference type="Pfam" id="PF00984">
    <property type="entry name" value="UDPG_MGDP_dh"/>
    <property type="match status" value="1"/>
</dbReference>
<dbReference type="EMBL" id="CP072384">
    <property type="protein sequence ID" value="QUC09084.1"/>
    <property type="molecule type" value="Genomic_DNA"/>
</dbReference>
<dbReference type="SUPFAM" id="SSF51735">
    <property type="entry name" value="NAD(P)-binding Rossmann-fold domains"/>
    <property type="match status" value="1"/>
</dbReference>
<dbReference type="InterPro" id="IPR017476">
    <property type="entry name" value="UDP-Glc/GDP-Man"/>
</dbReference>
<dbReference type="InterPro" id="IPR028359">
    <property type="entry name" value="UDP_ManNAc/GlcNAc_DH"/>
</dbReference>
<feature type="domain" description="UDP-glucose/GDP-mannose dehydrogenase C-terminal" evidence="5">
    <location>
        <begin position="315"/>
        <end position="405"/>
    </location>
</feature>